<organism evidence="2">
    <name type="scientific">Streptomyces sp. R33</name>
    <dbReference type="NCBI Taxonomy" id="3238629"/>
    <lineage>
        <taxon>Bacteria</taxon>
        <taxon>Bacillati</taxon>
        <taxon>Actinomycetota</taxon>
        <taxon>Actinomycetes</taxon>
        <taxon>Kitasatosporales</taxon>
        <taxon>Streptomycetaceae</taxon>
        <taxon>Streptomyces</taxon>
    </lineage>
</organism>
<feature type="transmembrane region" description="Helical" evidence="1">
    <location>
        <begin position="7"/>
        <end position="24"/>
    </location>
</feature>
<name>A0AB39XY93_9ACTN</name>
<proteinExistence type="predicted"/>
<evidence type="ECO:0000256" key="1">
    <source>
        <dbReference type="SAM" id="Phobius"/>
    </source>
</evidence>
<reference evidence="2" key="1">
    <citation type="submission" date="2024-08" db="EMBL/GenBank/DDBJ databases">
        <authorList>
            <person name="Yu S.T."/>
        </authorList>
    </citation>
    <scope>NUCLEOTIDE SEQUENCE</scope>
    <source>
        <strain evidence="2">R33</strain>
    </source>
</reference>
<keyword evidence="1" id="KW-1133">Transmembrane helix</keyword>
<dbReference type="AlphaFoldDB" id="A0AB39XY93"/>
<evidence type="ECO:0000313" key="2">
    <source>
        <dbReference type="EMBL" id="XDV62733.1"/>
    </source>
</evidence>
<keyword evidence="1" id="KW-0812">Transmembrane</keyword>
<keyword evidence="1" id="KW-0472">Membrane</keyword>
<feature type="transmembrane region" description="Helical" evidence="1">
    <location>
        <begin position="36"/>
        <end position="57"/>
    </location>
</feature>
<protein>
    <recommendedName>
        <fullName evidence="3">DUF2637 domain-containing protein</fullName>
    </recommendedName>
</protein>
<dbReference type="RefSeq" id="WP_369777180.1">
    <property type="nucleotide sequence ID" value="NZ_CP165727.1"/>
</dbReference>
<sequence>MRAGRGWARTVLAIAGAGSLLFVATDLGMDGLWPGAWPVLAAVPDLLTAAAVVPLYLPAAGAHFPGRSRRT</sequence>
<gene>
    <name evidence="2" type="ORF">AB5J51_07155</name>
</gene>
<dbReference type="EMBL" id="CP165727">
    <property type="protein sequence ID" value="XDV62733.1"/>
    <property type="molecule type" value="Genomic_DNA"/>
</dbReference>
<accession>A0AB39XY93</accession>
<evidence type="ECO:0008006" key="3">
    <source>
        <dbReference type="Google" id="ProtNLM"/>
    </source>
</evidence>